<sequence>MDVPNCIFPPPAQSIATNSGNEDQNAVNNGNGVQSIARNNGNNGNGNRSIATNGGNGNGGGRRNYQGNSPPSEYGSSFSSPEYENKNPNSPSTAP</sequence>
<comment type="caution">
    <text evidence="1">The sequence shown here is derived from an EMBL/GenBank/DDBJ whole genome shotgun (WGS) entry which is preliminary data.</text>
</comment>
<protein>
    <submittedName>
        <fullName evidence="1">Uncharacterized protein</fullName>
    </submittedName>
</protein>
<accession>A0ACC1XI13</accession>
<dbReference type="EMBL" id="CM051402">
    <property type="protein sequence ID" value="KAJ4710609.1"/>
    <property type="molecule type" value="Genomic_DNA"/>
</dbReference>
<reference evidence="1 2" key="1">
    <citation type="journal article" date="2023" name="Science">
        <title>Complex scaffold remodeling in plant triterpene biosynthesis.</title>
        <authorList>
            <person name="De La Pena R."/>
            <person name="Hodgson H."/>
            <person name="Liu J.C."/>
            <person name="Stephenson M.J."/>
            <person name="Martin A.C."/>
            <person name="Owen C."/>
            <person name="Harkess A."/>
            <person name="Leebens-Mack J."/>
            <person name="Jimenez L.E."/>
            <person name="Osbourn A."/>
            <person name="Sattely E.S."/>
        </authorList>
    </citation>
    <scope>NUCLEOTIDE SEQUENCE [LARGE SCALE GENOMIC DNA]</scope>
    <source>
        <strain evidence="2">cv. JPN11</strain>
        <tissue evidence="1">Leaf</tissue>
    </source>
</reference>
<dbReference type="Proteomes" id="UP001164539">
    <property type="component" value="Chromosome 9"/>
</dbReference>
<evidence type="ECO:0000313" key="2">
    <source>
        <dbReference type="Proteomes" id="UP001164539"/>
    </source>
</evidence>
<gene>
    <name evidence="1" type="ORF">OWV82_016773</name>
</gene>
<proteinExistence type="predicted"/>
<evidence type="ECO:0000313" key="1">
    <source>
        <dbReference type="EMBL" id="KAJ4710609.1"/>
    </source>
</evidence>
<organism evidence="1 2">
    <name type="scientific">Melia azedarach</name>
    <name type="common">Chinaberry tree</name>
    <dbReference type="NCBI Taxonomy" id="155640"/>
    <lineage>
        <taxon>Eukaryota</taxon>
        <taxon>Viridiplantae</taxon>
        <taxon>Streptophyta</taxon>
        <taxon>Embryophyta</taxon>
        <taxon>Tracheophyta</taxon>
        <taxon>Spermatophyta</taxon>
        <taxon>Magnoliopsida</taxon>
        <taxon>eudicotyledons</taxon>
        <taxon>Gunneridae</taxon>
        <taxon>Pentapetalae</taxon>
        <taxon>rosids</taxon>
        <taxon>malvids</taxon>
        <taxon>Sapindales</taxon>
        <taxon>Meliaceae</taxon>
        <taxon>Melia</taxon>
    </lineage>
</organism>
<name>A0ACC1XI13_MELAZ</name>
<keyword evidence="2" id="KW-1185">Reference proteome</keyword>